<proteinExistence type="predicted"/>
<accession>A0A149ULZ7</accession>
<gene>
    <name evidence="1" type="ORF">AD951_09030</name>
</gene>
<dbReference type="AlphaFoldDB" id="A0A149ULZ7"/>
<evidence type="ECO:0000313" key="1">
    <source>
        <dbReference type="EMBL" id="KXV68874.1"/>
    </source>
</evidence>
<evidence type="ECO:0000313" key="2">
    <source>
        <dbReference type="Proteomes" id="UP000075377"/>
    </source>
</evidence>
<reference evidence="1 2" key="1">
    <citation type="submission" date="2015-06" db="EMBL/GenBank/DDBJ databases">
        <title>Improved classification and identification of acetic acid bacteria using matrix-assisted laser desorption/ionization time-of-flight mass spectrometry; Gluconobacter nephelii and Gluconobacter uchimurae are later heterotypic synonyms of Gluconobacter japonicus and Gluconobacter oxydans, respectively.</title>
        <authorList>
            <person name="Li L."/>
            <person name="Cleenwerck I."/>
            <person name="De Vuyst L."/>
            <person name="Vandamme P."/>
        </authorList>
    </citation>
    <scope>NUCLEOTIDE SEQUENCE [LARGE SCALE GENOMIC DNA]</scope>
    <source>
        <strain evidence="1 2">LMG 1699</strain>
    </source>
</reference>
<dbReference type="Proteomes" id="UP000075377">
    <property type="component" value="Unassembled WGS sequence"/>
</dbReference>
<comment type="caution">
    <text evidence="1">The sequence shown here is derived from an EMBL/GenBank/DDBJ whole genome shotgun (WGS) entry which is preliminary data.</text>
</comment>
<sequence>MNVTKNFFLNKTGLKTGREASVFEASLQKVAFFCRFVRGACFMSLLLSNKAAFIFDQEHS</sequence>
<dbReference type="EMBL" id="LHZX01000300">
    <property type="protein sequence ID" value="KXV68874.1"/>
    <property type="molecule type" value="Genomic_DNA"/>
</dbReference>
<organism evidence="1 2">
    <name type="scientific">Acetobacter malorum</name>
    <dbReference type="NCBI Taxonomy" id="178901"/>
    <lineage>
        <taxon>Bacteria</taxon>
        <taxon>Pseudomonadati</taxon>
        <taxon>Pseudomonadota</taxon>
        <taxon>Alphaproteobacteria</taxon>
        <taxon>Acetobacterales</taxon>
        <taxon>Acetobacteraceae</taxon>
        <taxon>Acetobacter</taxon>
    </lineage>
</organism>
<protein>
    <submittedName>
        <fullName evidence="1">Uncharacterized protein</fullName>
    </submittedName>
</protein>
<name>A0A149ULZ7_9PROT</name>
<dbReference type="PATRIC" id="fig|178901.14.peg.3481"/>